<evidence type="ECO:0000313" key="2">
    <source>
        <dbReference type="Proteomes" id="UP000366872"/>
    </source>
</evidence>
<protein>
    <submittedName>
        <fullName evidence="1">Uncharacterized protein</fullName>
    </submittedName>
</protein>
<dbReference type="Proteomes" id="UP000366872">
    <property type="component" value="Unassembled WGS sequence"/>
</dbReference>
<keyword evidence="2" id="KW-1185">Reference proteome</keyword>
<name>A0A6C2U6Q3_PONDE</name>
<evidence type="ECO:0000313" key="1">
    <source>
        <dbReference type="EMBL" id="VGO15104.1"/>
    </source>
</evidence>
<proteinExistence type="predicted"/>
<sequence>MEADQQSAPYALEEKLAAMECHLRDIRTDVSWILTAVRDELEAIRQRDFWQEYRETYQQE</sequence>
<accession>A0A6C2U6Q3</accession>
<dbReference type="AlphaFoldDB" id="A0A6C2U6Q3"/>
<dbReference type="RefSeq" id="WP_136080706.1">
    <property type="nucleotide sequence ID" value="NZ_CAAHFG010000002.1"/>
</dbReference>
<organism evidence="1 2">
    <name type="scientific">Pontiella desulfatans</name>
    <dbReference type="NCBI Taxonomy" id="2750659"/>
    <lineage>
        <taxon>Bacteria</taxon>
        <taxon>Pseudomonadati</taxon>
        <taxon>Kiritimatiellota</taxon>
        <taxon>Kiritimatiellia</taxon>
        <taxon>Kiritimatiellales</taxon>
        <taxon>Pontiellaceae</taxon>
        <taxon>Pontiella</taxon>
    </lineage>
</organism>
<reference evidence="1 2" key="1">
    <citation type="submission" date="2019-04" db="EMBL/GenBank/DDBJ databases">
        <authorList>
            <person name="Van Vliet M D."/>
        </authorList>
    </citation>
    <scope>NUCLEOTIDE SEQUENCE [LARGE SCALE GENOMIC DNA]</scope>
    <source>
        <strain evidence="1 2">F1</strain>
    </source>
</reference>
<gene>
    <name evidence="1" type="ORF">PDESU_03684</name>
</gene>
<dbReference type="EMBL" id="CAAHFG010000002">
    <property type="protein sequence ID" value="VGO15104.1"/>
    <property type="molecule type" value="Genomic_DNA"/>
</dbReference>